<dbReference type="RefSeq" id="WP_095687037.1">
    <property type="nucleotide sequence ID" value="NZ_CP022745.1"/>
</dbReference>
<proteinExistence type="predicted"/>
<organism evidence="2 3">
    <name type="scientific">Sphingobium xenophagum</name>
    <dbReference type="NCBI Taxonomy" id="121428"/>
    <lineage>
        <taxon>Bacteria</taxon>
        <taxon>Pseudomonadati</taxon>
        <taxon>Pseudomonadota</taxon>
        <taxon>Alphaproteobacteria</taxon>
        <taxon>Sphingomonadales</taxon>
        <taxon>Sphingomonadaceae</taxon>
        <taxon>Sphingobium</taxon>
    </lineage>
</organism>
<reference evidence="2 3" key="1">
    <citation type="submission" date="2017-08" db="EMBL/GenBank/DDBJ databases">
        <title>Whole Genome Sequence of Sphingobium hydrophobicum C1: Insights into Adaption to the Electronic-waste Contaminated Sediment.</title>
        <authorList>
            <person name="Song D."/>
            <person name="Chen X."/>
            <person name="Xu M."/>
        </authorList>
    </citation>
    <scope>NUCLEOTIDE SEQUENCE [LARGE SCALE GENOMIC DNA]</scope>
    <source>
        <strain evidence="2 3">C1</strain>
    </source>
</reference>
<dbReference type="AlphaFoldDB" id="A0A249MUD5"/>
<dbReference type="KEGG" id="shyd:CJD35_11355"/>
<gene>
    <name evidence="2" type="ORF">CJD35_11355</name>
</gene>
<evidence type="ECO:0000259" key="1">
    <source>
        <dbReference type="Pfam" id="PF13280"/>
    </source>
</evidence>
<evidence type="ECO:0000313" key="2">
    <source>
        <dbReference type="EMBL" id="ASY44971.1"/>
    </source>
</evidence>
<feature type="domain" description="WYL" evidence="1">
    <location>
        <begin position="55"/>
        <end position="111"/>
    </location>
</feature>
<sequence length="284" mass="32286">MSFQIVITDEDRRRWDKKLAALSVAPPIPSMPASLPVSEHDYPVPDQRNFLPYYLEGQMIEIDYLDANSAPTHRRVRCGRCFTENALIYLQGFCLERQALREFRLDRVQSLIVMGTGEVFEDARLWLESSNRLDELGDDQRSQNTVRFAFRKVKSAVQILMFLARYDGTLHAAETAVVDRYIDQYFRKPRARDVELKIKGCQRIARGLFPTTEELWDALGNLIEDGEPQCASVLLYIDEIIACDGTTMPAEIDLRNAIAQLVETEISARRAVNRLSGLIGPTAG</sequence>
<dbReference type="EMBL" id="CP022745">
    <property type="protein sequence ID" value="ASY44971.1"/>
    <property type="molecule type" value="Genomic_DNA"/>
</dbReference>
<protein>
    <recommendedName>
        <fullName evidence="1">WYL domain-containing protein</fullName>
    </recommendedName>
</protein>
<name>A0A249MUD5_SPHXE</name>
<dbReference type="SUPFAM" id="SSF158682">
    <property type="entry name" value="TerB-like"/>
    <property type="match status" value="1"/>
</dbReference>
<evidence type="ECO:0000313" key="3">
    <source>
        <dbReference type="Proteomes" id="UP000217141"/>
    </source>
</evidence>
<dbReference type="Proteomes" id="UP000217141">
    <property type="component" value="Chromosome I"/>
</dbReference>
<accession>A0A249MUD5</accession>
<dbReference type="InterPro" id="IPR026881">
    <property type="entry name" value="WYL_dom"/>
</dbReference>
<dbReference type="InterPro" id="IPR029024">
    <property type="entry name" value="TerB-like"/>
</dbReference>
<dbReference type="Pfam" id="PF13280">
    <property type="entry name" value="WYL"/>
    <property type="match status" value="1"/>
</dbReference>